<dbReference type="Proteomes" id="UP000289996">
    <property type="component" value="Unassembled WGS sequence"/>
</dbReference>
<organism evidence="2 3">
    <name type="scientific">Lactiplantibacillus mudanjiangensis</name>
    <dbReference type="NCBI Taxonomy" id="1296538"/>
    <lineage>
        <taxon>Bacteria</taxon>
        <taxon>Bacillati</taxon>
        <taxon>Bacillota</taxon>
        <taxon>Bacilli</taxon>
        <taxon>Lactobacillales</taxon>
        <taxon>Lactobacillaceae</taxon>
        <taxon>Lactiplantibacillus</taxon>
    </lineage>
</organism>
<keyword evidence="3" id="KW-1185">Reference proteome</keyword>
<feature type="domain" description="Carrier" evidence="1">
    <location>
        <begin position="476"/>
        <end position="553"/>
    </location>
</feature>
<dbReference type="GO" id="GO:0044550">
    <property type="term" value="P:secondary metabolite biosynthetic process"/>
    <property type="evidence" value="ECO:0007669"/>
    <property type="project" value="TreeGrafter"/>
</dbReference>
<evidence type="ECO:0000313" key="3">
    <source>
        <dbReference type="Proteomes" id="UP000289996"/>
    </source>
</evidence>
<sequence length="806" mass="91325">MARAAFIEAILAHSKTTPDKLALVDESDSLTYLALKQAIDQLTSKLTTMNFDGKIVALQLPRGIKFSLMVLALTKLKITFIPQDITQPTERLNDMIKFAGVQIIVRLTDNDYSFEKVESAKKTQSSAWAIYFTSGSTGNPKGVEVPFRTLENTTVDQVTNYKLTPNDRVASFTPYSFVVSYYDLFSTLYAGASLYVVSETVRHSLTKLEHYMRDNKITFMNASTMIGEIMMRSMQLPSLRLLNLAGQRFPDVDTSKLSYQVINVYGNTECAVATICRARPHQPVTIGQAVHNMHTLILDGQQQVISDGEIGELFVYGIQVTDGYFLNEKATRVAFTTINYHGKPIWGYRTGDYAKVLPNGEIEYEGRRDSQYKINGVRIDLNEVGSICERVIADLKQCYLAVKDNHIYCWVTSKQAINETQVLTEMAAYLPPVMMPIGIKQMAEFPLNLNGKIDERRLLSEWQTTETIVDERQLSANQLANEEYLKQAWSEVLNVETTQINYQSDFKRLGATSLQFMELGVKILDERGKQLNFVDLHYHSTLAEMAELLEKPNSYQPIYTFVPRTATMGDNPALFVIHSGNTGSDVYRPLFTDIEQPNFPIYVIEPHNLLAPKDQINGIENIAAYYLKLIEGFEPEQNVTHFKLMGWSYGGVVASEMVYQLEHATSSVPTVDELALLDAPFYLNAENLQQVKAREANGYYAKYFTETHIFEGLDKKNITTARLIANNHQVCEDLFVYQAKPVQTPTIFVRSMVEDNPLTDEQIQSIFINVKIEDVYSRHDYLFVEAETCAFIQRQLHLTSKEVGAL</sequence>
<reference evidence="2 3" key="1">
    <citation type="submission" date="2018-11" db="EMBL/GenBank/DDBJ databases">
        <authorList>
            <person name="Wuyts S."/>
        </authorList>
    </citation>
    <scope>NUCLEOTIDE SEQUENCE [LARGE SCALE GENOMIC DNA]</scope>
    <source>
        <strain evidence="2">Lactobacillus mudanjiangensis AMBF249</strain>
    </source>
</reference>
<protein>
    <submittedName>
        <fullName evidence="2">Non-ribosomal peptide synthetase NpsB [Lactobacillus plantarum WCFS1]</fullName>
    </submittedName>
</protein>
<accession>A0A660E7Z6</accession>
<proteinExistence type="predicted"/>
<dbReference type="PANTHER" id="PTHR45527:SF1">
    <property type="entry name" value="FATTY ACID SYNTHASE"/>
    <property type="match status" value="1"/>
</dbReference>
<dbReference type="PROSITE" id="PS00455">
    <property type="entry name" value="AMP_BINDING"/>
    <property type="match status" value="1"/>
</dbReference>
<dbReference type="InterPro" id="IPR020845">
    <property type="entry name" value="AMP-binding_CS"/>
</dbReference>
<dbReference type="Pfam" id="PF00501">
    <property type="entry name" value="AMP-binding"/>
    <property type="match status" value="1"/>
</dbReference>
<dbReference type="InterPro" id="IPR000873">
    <property type="entry name" value="AMP-dep_synth/lig_dom"/>
</dbReference>
<dbReference type="EMBL" id="UYIG01000112">
    <property type="protein sequence ID" value="VDG28469.1"/>
    <property type="molecule type" value="Genomic_DNA"/>
</dbReference>
<dbReference type="GO" id="GO:0005737">
    <property type="term" value="C:cytoplasm"/>
    <property type="evidence" value="ECO:0007669"/>
    <property type="project" value="TreeGrafter"/>
</dbReference>
<dbReference type="PANTHER" id="PTHR45527">
    <property type="entry name" value="NONRIBOSOMAL PEPTIDE SYNTHETASE"/>
    <property type="match status" value="1"/>
</dbReference>
<name>A0A660E7Z6_9LACO</name>
<dbReference type="SUPFAM" id="SSF47336">
    <property type="entry name" value="ACP-like"/>
    <property type="match status" value="1"/>
</dbReference>
<dbReference type="Pfam" id="PF00975">
    <property type="entry name" value="Thioesterase"/>
    <property type="match status" value="1"/>
</dbReference>
<dbReference type="Gene3D" id="3.40.50.12780">
    <property type="entry name" value="N-terminal domain of ligase-like"/>
    <property type="match status" value="1"/>
</dbReference>
<dbReference type="Gene3D" id="3.40.50.1820">
    <property type="entry name" value="alpha/beta hydrolase"/>
    <property type="match status" value="1"/>
</dbReference>
<dbReference type="SUPFAM" id="SSF56801">
    <property type="entry name" value="Acetyl-CoA synthetase-like"/>
    <property type="match status" value="1"/>
</dbReference>
<dbReference type="InterPro" id="IPR036736">
    <property type="entry name" value="ACP-like_sf"/>
</dbReference>
<dbReference type="OrthoDB" id="9765680at2"/>
<gene>
    <name evidence="2" type="ORF">MUDAN_MDHGFNIF_00655</name>
</gene>
<dbReference type="Gene3D" id="3.30.300.30">
    <property type="match status" value="1"/>
</dbReference>
<dbReference type="GO" id="GO:0043041">
    <property type="term" value="P:amino acid activation for nonribosomal peptide biosynthetic process"/>
    <property type="evidence" value="ECO:0007669"/>
    <property type="project" value="TreeGrafter"/>
</dbReference>
<dbReference type="AlphaFoldDB" id="A0A660E7Z6"/>
<dbReference type="Gene3D" id="1.10.1200.10">
    <property type="entry name" value="ACP-like"/>
    <property type="match status" value="1"/>
</dbReference>
<dbReference type="Pfam" id="PF00550">
    <property type="entry name" value="PP-binding"/>
    <property type="match status" value="1"/>
</dbReference>
<evidence type="ECO:0000259" key="1">
    <source>
        <dbReference type="PROSITE" id="PS50075"/>
    </source>
</evidence>
<dbReference type="PROSITE" id="PS50075">
    <property type="entry name" value="CARRIER"/>
    <property type="match status" value="1"/>
</dbReference>
<evidence type="ECO:0000313" key="2">
    <source>
        <dbReference type="EMBL" id="VDG28469.1"/>
    </source>
</evidence>
<dbReference type="InterPro" id="IPR045851">
    <property type="entry name" value="AMP-bd_C_sf"/>
</dbReference>
<dbReference type="InterPro" id="IPR009081">
    <property type="entry name" value="PP-bd_ACP"/>
</dbReference>
<dbReference type="SUPFAM" id="SSF53474">
    <property type="entry name" value="alpha/beta-Hydrolases"/>
    <property type="match status" value="1"/>
</dbReference>
<dbReference type="InterPro" id="IPR042099">
    <property type="entry name" value="ANL_N_sf"/>
</dbReference>
<dbReference type="InterPro" id="IPR001031">
    <property type="entry name" value="Thioesterase"/>
</dbReference>
<dbReference type="InterPro" id="IPR029058">
    <property type="entry name" value="AB_hydrolase_fold"/>
</dbReference>
<dbReference type="GO" id="GO:0031177">
    <property type="term" value="F:phosphopantetheine binding"/>
    <property type="evidence" value="ECO:0007669"/>
    <property type="project" value="TreeGrafter"/>
</dbReference>